<feature type="compositionally biased region" description="Polar residues" evidence="1">
    <location>
        <begin position="324"/>
        <end position="334"/>
    </location>
</feature>
<reference evidence="2 3" key="1">
    <citation type="submission" date="2019-02" db="EMBL/GenBank/DDBJ databases">
        <title>Deep-cultivation of Planctomycetes and their phenomic and genomic characterization uncovers novel biology.</title>
        <authorList>
            <person name="Wiegand S."/>
            <person name="Jogler M."/>
            <person name="Boedeker C."/>
            <person name="Pinto D."/>
            <person name="Vollmers J."/>
            <person name="Rivas-Marin E."/>
            <person name="Kohn T."/>
            <person name="Peeters S.H."/>
            <person name="Heuer A."/>
            <person name="Rast P."/>
            <person name="Oberbeckmann S."/>
            <person name="Bunk B."/>
            <person name="Jeske O."/>
            <person name="Meyerdierks A."/>
            <person name="Storesund J.E."/>
            <person name="Kallscheuer N."/>
            <person name="Luecker S."/>
            <person name="Lage O.M."/>
            <person name="Pohl T."/>
            <person name="Merkel B.J."/>
            <person name="Hornburger P."/>
            <person name="Mueller R.-W."/>
            <person name="Bruemmer F."/>
            <person name="Labrenz M."/>
            <person name="Spormann A.M."/>
            <person name="Op Den Camp H."/>
            <person name="Overmann J."/>
            <person name="Amann R."/>
            <person name="Jetten M.S.M."/>
            <person name="Mascher T."/>
            <person name="Medema M.H."/>
            <person name="Devos D.P."/>
            <person name="Kaster A.-K."/>
            <person name="Ovreas L."/>
            <person name="Rohde M."/>
            <person name="Galperin M.Y."/>
            <person name="Jogler C."/>
        </authorList>
    </citation>
    <scope>NUCLEOTIDE SEQUENCE [LARGE SCALE GENOMIC DNA]</scope>
    <source>
        <strain evidence="2 3">Poly41</strain>
    </source>
</reference>
<evidence type="ECO:0000313" key="2">
    <source>
        <dbReference type="EMBL" id="TWU38277.1"/>
    </source>
</evidence>
<feature type="region of interest" description="Disordered" evidence="1">
    <location>
        <begin position="323"/>
        <end position="410"/>
    </location>
</feature>
<feature type="region of interest" description="Disordered" evidence="1">
    <location>
        <begin position="288"/>
        <end position="307"/>
    </location>
</feature>
<feature type="compositionally biased region" description="Polar residues" evidence="1">
    <location>
        <begin position="135"/>
        <end position="152"/>
    </location>
</feature>
<feature type="compositionally biased region" description="Polar residues" evidence="1">
    <location>
        <begin position="340"/>
        <end position="351"/>
    </location>
</feature>
<dbReference type="OrthoDB" id="10001713at2"/>
<feature type="region of interest" description="Disordered" evidence="1">
    <location>
        <begin position="135"/>
        <end position="154"/>
    </location>
</feature>
<protein>
    <submittedName>
        <fullName evidence="2">Uncharacterized protein</fullName>
    </submittedName>
</protein>
<feature type="region of interest" description="Disordered" evidence="1">
    <location>
        <begin position="745"/>
        <end position="766"/>
    </location>
</feature>
<feature type="compositionally biased region" description="Acidic residues" evidence="1">
    <location>
        <begin position="384"/>
        <end position="404"/>
    </location>
</feature>
<sequence>MNRTRNERIALVAIAISIVVAMDAAAKEESRSVTARVVNASGSGVGIHAERQPGHFTIPEGHVATSFQYHFHDPKSNATSTRLGPSSIYSEVHGRAISEAEGNPSLRLPPGKYRFVVGGQPGAYGSLGFKIIPTTNEPTLSRTTSRNQNQPRNFDVTYNPLRDIYVIDQNGRKAIGEFEGVETQRWPSEIVVRFRDGQVTSDWESEIFGDEHLSYRLNNTLRGTLINGRFTGTEISKANIRAIYPDDPPMSWEQATVWSLDGQVDPQGLLILRGKWKSQSGQELAVRPNGQGGYTRYLKPHESHSETKAIDTELHLRLSIGLGQRTTPNAQDETTPSDDIWSTTSNETPSQAKEPRIKLIDRPRTDDLWEPDTESEIEQIATDDSMEEDRADESDDDQSDDDDSGEVRVGDRLKDGKIWYKPPWDEGGAYAMDKKDVQFIQQREAQGFRWHKRHGWVNQSDQERIEDIADIQRRNDEKEDRRSRETLEKLSDAKQQAEQHEETAKRQGDLAIMYKVKALGLESLTAKERKQLGNASEDIKNHLRGDPTNIRGYQRGVIDENFSQQTIDTTYEVLKKTKFVVDESVNLLESKTGLPGKAVGKIYTITSSVAETVSRANADYNSGMTNTVDYDTAVTDGFKEGVTNVIVDELSGAATGSLTDRGLNTKAGKQASEYVENKANQARKKATQDFLRGKTNSLNAKILDDVADAATDKAKDTINYAVGRTTKPVYDHTIKRPVENAVNWSVDTEVKPTQKPNQDDEESAEE</sequence>
<evidence type="ECO:0000313" key="3">
    <source>
        <dbReference type="Proteomes" id="UP000319143"/>
    </source>
</evidence>
<evidence type="ECO:0000256" key="1">
    <source>
        <dbReference type="SAM" id="MobiDB-lite"/>
    </source>
</evidence>
<accession>A0A5C6DQX5</accession>
<name>A0A5C6DQX5_9BACT</name>
<dbReference type="AlphaFoldDB" id="A0A5C6DQX5"/>
<comment type="caution">
    <text evidence="2">The sequence shown here is derived from an EMBL/GenBank/DDBJ whole genome shotgun (WGS) entry which is preliminary data.</text>
</comment>
<keyword evidence="3" id="KW-1185">Reference proteome</keyword>
<dbReference type="EMBL" id="SJPV01000004">
    <property type="protein sequence ID" value="TWU38277.1"/>
    <property type="molecule type" value="Genomic_DNA"/>
</dbReference>
<proteinExistence type="predicted"/>
<feature type="compositionally biased region" description="Acidic residues" evidence="1">
    <location>
        <begin position="368"/>
        <end position="377"/>
    </location>
</feature>
<organism evidence="2 3">
    <name type="scientific">Novipirellula artificiosorum</name>
    <dbReference type="NCBI Taxonomy" id="2528016"/>
    <lineage>
        <taxon>Bacteria</taxon>
        <taxon>Pseudomonadati</taxon>
        <taxon>Planctomycetota</taxon>
        <taxon>Planctomycetia</taxon>
        <taxon>Pirellulales</taxon>
        <taxon>Pirellulaceae</taxon>
        <taxon>Novipirellula</taxon>
    </lineage>
</organism>
<gene>
    <name evidence="2" type="ORF">Poly41_27530</name>
</gene>
<dbReference type="Proteomes" id="UP000319143">
    <property type="component" value="Unassembled WGS sequence"/>
</dbReference>
<feature type="region of interest" description="Disordered" evidence="1">
    <location>
        <begin position="471"/>
        <end position="505"/>
    </location>
</feature>
<feature type="compositionally biased region" description="Basic and acidic residues" evidence="1">
    <location>
        <begin position="353"/>
        <end position="367"/>
    </location>
</feature>
<dbReference type="RefSeq" id="WP_146526614.1">
    <property type="nucleotide sequence ID" value="NZ_SJPV01000004.1"/>
</dbReference>